<dbReference type="EMBL" id="JAJJMA010141105">
    <property type="protein sequence ID" value="MCL7034017.1"/>
    <property type="molecule type" value="Genomic_DNA"/>
</dbReference>
<dbReference type="PANTHER" id="PTHR46776">
    <property type="entry name" value="CYCLIN-DEPENDENT KINASE INHIBITOR 4-RELATED"/>
    <property type="match status" value="1"/>
</dbReference>
<dbReference type="Proteomes" id="UP001177140">
    <property type="component" value="Unassembled WGS sequence"/>
</dbReference>
<keyword evidence="6" id="KW-1185">Reference proteome</keyword>
<feature type="compositionally biased region" description="Basic and acidic residues" evidence="3">
    <location>
        <begin position="14"/>
        <end position="23"/>
    </location>
</feature>
<proteinExistence type="inferred from homology"/>
<evidence type="ECO:0000256" key="2">
    <source>
        <dbReference type="ARBA" id="ARBA00023013"/>
    </source>
</evidence>
<evidence type="ECO:0000256" key="1">
    <source>
        <dbReference type="ARBA" id="ARBA00010274"/>
    </source>
</evidence>
<feature type="region of interest" description="Disordered" evidence="3">
    <location>
        <begin position="85"/>
        <end position="108"/>
    </location>
</feature>
<dbReference type="GO" id="GO:0051726">
    <property type="term" value="P:regulation of cell cycle"/>
    <property type="evidence" value="ECO:0007669"/>
    <property type="project" value="InterPro"/>
</dbReference>
<feature type="compositionally biased region" description="Low complexity" evidence="3">
    <location>
        <begin position="87"/>
        <end position="98"/>
    </location>
</feature>
<dbReference type="Gene3D" id="4.10.365.10">
    <property type="entry name" value="p27"/>
    <property type="match status" value="1"/>
</dbReference>
<dbReference type="AlphaFoldDB" id="A0AA41SCM1"/>
<feature type="region of interest" description="Disordered" evidence="3">
    <location>
        <begin position="207"/>
        <end position="239"/>
    </location>
</feature>
<evidence type="ECO:0000256" key="3">
    <source>
        <dbReference type="SAM" id="MobiDB-lite"/>
    </source>
</evidence>
<evidence type="ECO:0000313" key="6">
    <source>
        <dbReference type="Proteomes" id="UP001177140"/>
    </source>
</evidence>
<reference evidence="5" key="1">
    <citation type="submission" date="2022-03" db="EMBL/GenBank/DDBJ databases">
        <title>A functionally conserved STORR gene fusion in Papaver species that diverged 16.8 million years ago.</title>
        <authorList>
            <person name="Catania T."/>
        </authorList>
    </citation>
    <scope>NUCLEOTIDE SEQUENCE</scope>
    <source>
        <strain evidence="5">S-191538</strain>
    </source>
</reference>
<comment type="caution">
    <text evidence="5">The sequence shown here is derived from an EMBL/GenBank/DDBJ whole genome shotgun (WGS) entry which is preliminary data.</text>
</comment>
<accession>A0AA41SCM1</accession>
<feature type="compositionally biased region" description="Low complexity" evidence="3">
    <location>
        <begin position="38"/>
        <end position="49"/>
    </location>
</feature>
<dbReference type="GO" id="GO:0005634">
    <property type="term" value="C:nucleus"/>
    <property type="evidence" value="ECO:0007669"/>
    <property type="project" value="InterPro"/>
</dbReference>
<dbReference type="GO" id="GO:0004861">
    <property type="term" value="F:cyclin-dependent protein serine/threonine kinase inhibitor activity"/>
    <property type="evidence" value="ECO:0007669"/>
    <property type="project" value="InterPro"/>
</dbReference>
<dbReference type="InterPro" id="IPR003175">
    <property type="entry name" value="CDI_dom"/>
</dbReference>
<comment type="similarity">
    <text evidence="1">Belongs to the CDI family. ICK/KRP subfamily.</text>
</comment>
<feature type="region of interest" description="Disordered" evidence="3">
    <location>
        <begin position="1"/>
        <end position="23"/>
    </location>
</feature>
<dbReference type="InterPro" id="IPR044898">
    <property type="entry name" value="CDI_dom_sf"/>
</dbReference>
<dbReference type="InterPro" id="IPR044275">
    <property type="entry name" value="KRP"/>
</dbReference>
<name>A0AA41SCM1_PAPNU</name>
<feature type="compositionally biased region" description="Basic residues" evidence="3">
    <location>
        <begin position="1"/>
        <end position="10"/>
    </location>
</feature>
<sequence>MGKYMRKCKARISSNDHHHHEEQVGVRTRARTLAAMASAATATNTSTTTMKRKFGTTSTTDSTHELQSFLQLRSRKLLITTTFSEKPNTTPITSTNSSDGDKNSDNCGAGAHHRLLPCSSSAIADNVSHQHQYNSVSRCSSNGSSMLANNNDSTKNLMSLSSAAAVDLIEGGDGHEGFELMDNSTYSPDCRKRRETTPSSNLRAVAAEESGDLESTERRQITSPSPHHHHTSESMKERMASIESEIDDFFSVAEKQEQKRFSERYNFDFVRELPMEGRYEWVRLTE</sequence>
<organism evidence="5 6">
    <name type="scientific">Papaver nudicaule</name>
    <name type="common">Iceland poppy</name>
    <dbReference type="NCBI Taxonomy" id="74823"/>
    <lineage>
        <taxon>Eukaryota</taxon>
        <taxon>Viridiplantae</taxon>
        <taxon>Streptophyta</taxon>
        <taxon>Embryophyta</taxon>
        <taxon>Tracheophyta</taxon>
        <taxon>Spermatophyta</taxon>
        <taxon>Magnoliopsida</taxon>
        <taxon>Ranunculales</taxon>
        <taxon>Papaveraceae</taxon>
        <taxon>Papaveroideae</taxon>
        <taxon>Papaver</taxon>
    </lineage>
</organism>
<feature type="domain" description="Cyclin-dependent kinase inhibitor" evidence="4">
    <location>
        <begin position="243"/>
        <end position="284"/>
    </location>
</feature>
<keyword evidence="2" id="KW-0649">Protein kinase inhibitor</keyword>
<feature type="region of interest" description="Disordered" evidence="3">
    <location>
        <begin position="38"/>
        <end position="59"/>
    </location>
</feature>
<evidence type="ECO:0000259" key="4">
    <source>
        <dbReference type="Pfam" id="PF02234"/>
    </source>
</evidence>
<evidence type="ECO:0000313" key="5">
    <source>
        <dbReference type="EMBL" id="MCL7034017.1"/>
    </source>
</evidence>
<protein>
    <recommendedName>
        <fullName evidence="4">Cyclin-dependent kinase inhibitor domain-containing protein</fullName>
    </recommendedName>
</protein>
<dbReference type="Pfam" id="PF02234">
    <property type="entry name" value="CDI"/>
    <property type="match status" value="1"/>
</dbReference>
<gene>
    <name evidence="5" type="ORF">MKW94_011729</name>
</gene>